<keyword evidence="11" id="KW-1185">Reference proteome</keyword>
<keyword evidence="6 10" id="KW-0418">Kinase</keyword>
<dbReference type="SMART" id="SM00387">
    <property type="entry name" value="HATPase_c"/>
    <property type="match status" value="1"/>
</dbReference>
<dbReference type="EC" id="2.7.13.3" evidence="2"/>
<dbReference type="EMBL" id="SNYC01000003">
    <property type="protein sequence ID" value="TDQ12119.1"/>
    <property type="molecule type" value="Genomic_DNA"/>
</dbReference>
<evidence type="ECO:0000256" key="2">
    <source>
        <dbReference type="ARBA" id="ARBA00012438"/>
    </source>
</evidence>
<feature type="transmembrane region" description="Helical" evidence="8">
    <location>
        <begin position="14"/>
        <end position="34"/>
    </location>
</feature>
<evidence type="ECO:0000259" key="9">
    <source>
        <dbReference type="SMART" id="SM00387"/>
    </source>
</evidence>
<keyword evidence="8" id="KW-0812">Transmembrane</keyword>
<dbReference type="PANTHER" id="PTHR41523">
    <property type="entry name" value="TWO-COMPONENT SYSTEM SENSOR PROTEIN"/>
    <property type="match status" value="1"/>
</dbReference>
<organism evidence="10 11">
    <name type="scientific">Pedobacter metabolipauper</name>
    <dbReference type="NCBI Taxonomy" id="425513"/>
    <lineage>
        <taxon>Bacteria</taxon>
        <taxon>Pseudomonadati</taxon>
        <taxon>Bacteroidota</taxon>
        <taxon>Sphingobacteriia</taxon>
        <taxon>Sphingobacteriales</taxon>
        <taxon>Sphingobacteriaceae</taxon>
        <taxon>Pedobacter</taxon>
    </lineage>
</organism>
<evidence type="ECO:0000256" key="7">
    <source>
        <dbReference type="ARBA" id="ARBA00022840"/>
    </source>
</evidence>
<keyword evidence="8" id="KW-1133">Transmembrane helix</keyword>
<evidence type="ECO:0000256" key="1">
    <source>
        <dbReference type="ARBA" id="ARBA00000085"/>
    </source>
</evidence>
<sequence>MIFFSIQQVPGQTMINIAFVLLLIVIIGLSRLYLKQRLNKQLMHHAAALGLKDLSLKKLTEQNDGLLAEKEWLMKEIHHRVKNNLQIVISLLNTQSAYLKNDIAFNAVKESQHRMQSISLVHQKLYQSGSLATVDMKPYITDLVAYLSDSFDADERISFELDIHDAEFNVRMAVPIGLILNEAITNSLKYAFPSKKEKGLITIKLLNYNKIDYELIIGDNGVGDASVNERSGDTSLGMSLIRGLSKQIKGTLKIKNEGGLVISIRFSDELTNNNILQFLN</sequence>
<protein>
    <recommendedName>
        <fullName evidence="2">histidine kinase</fullName>
        <ecNumber evidence="2">2.7.13.3</ecNumber>
    </recommendedName>
</protein>
<dbReference type="Proteomes" id="UP000295620">
    <property type="component" value="Unassembled WGS sequence"/>
</dbReference>
<accession>A0A4R6T202</accession>
<name>A0A4R6T202_9SPHI</name>
<dbReference type="Gene3D" id="3.30.565.10">
    <property type="entry name" value="Histidine kinase-like ATPase, C-terminal domain"/>
    <property type="match status" value="1"/>
</dbReference>
<evidence type="ECO:0000256" key="6">
    <source>
        <dbReference type="ARBA" id="ARBA00022777"/>
    </source>
</evidence>
<keyword evidence="8" id="KW-0472">Membrane</keyword>
<evidence type="ECO:0000256" key="4">
    <source>
        <dbReference type="ARBA" id="ARBA00022679"/>
    </source>
</evidence>
<gene>
    <name evidence="10" type="ORF">ATK78_1250</name>
</gene>
<evidence type="ECO:0000313" key="10">
    <source>
        <dbReference type="EMBL" id="TDQ12119.1"/>
    </source>
</evidence>
<dbReference type="SUPFAM" id="SSF55874">
    <property type="entry name" value="ATPase domain of HSP90 chaperone/DNA topoisomerase II/histidine kinase"/>
    <property type="match status" value="1"/>
</dbReference>
<keyword evidence="7" id="KW-0067">ATP-binding</keyword>
<comment type="caution">
    <text evidence="10">The sequence shown here is derived from an EMBL/GenBank/DDBJ whole genome shotgun (WGS) entry which is preliminary data.</text>
</comment>
<keyword evidence="3" id="KW-0597">Phosphoprotein</keyword>
<dbReference type="GO" id="GO:0005524">
    <property type="term" value="F:ATP binding"/>
    <property type="evidence" value="ECO:0007669"/>
    <property type="project" value="UniProtKB-KW"/>
</dbReference>
<keyword evidence="4" id="KW-0808">Transferase</keyword>
<keyword evidence="5" id="KW-0547">Nucleotide-binding</keyword>
<feature type="domain" description="Histidine kinase/HSP90-like ATPase" evidence="9">
    <location>
        <begin position="171"/>
        <end position="270"/>
    </location>
</feature>
<evidence type="ECO:0000256" key="3">
    <source>
        <dbReference type="ARBA" id="ARBA00022553"/>
    </source>
</evidence>
<dbReference type="GO" id="GO:0004673">
    <property type="term" value="F:protein histidine kinase activity"/>
    <property type="evidence" value="ECO:0007669"/>
    <property type="project" value="UniProtKB-EC"/>
</dbReference>
<proteinExistence type="predicted"/>
<comment type="catalytic activity">
    <reaction evidence="1">
        <text>ATP + protein L-histidine = ADP + protein N-phospho-L-histidine.</text>
        <dbReference type="EC" id="2.7.13.3"/>
    </reaction>
</comment>
<dbReference type="InterPro" id="IPR036890">
    <property type="entry name" value="HATPase_C_sf"/>
</dbReference>
<evidence type="ECO:0000256" key="5">
    <source>
        <dbReference type="ARBA" id="ARBA00022741"/>
    </source>
</evidence>
<dbReference type="OrthoDB" id="1523170at2"/>
<dbReference type="InterPro" id="IPR011495">
    <property type="entry name" value="Sig_transdc_His_kin_sub2_dim/P"/>
</dbReference>
<dbReference type="AlphaFoldDB" id="A0A4R6T202"/>
<dbReference type="Gene3D" id="3.30.450.20">
    <property type="entry name" value="PAS domain"/>
    <property type="match status" value="1"/>
</dbReference>
<dbReference type="Pfam" id="PF07568">
    <property type="entry name" value="HisKA_2"/>
    <property type="match status" value="1"/>
</dbReference>
<dbReference type="InterPro" id="IPR003594">
    <property type="entry name" value="HATPase_dom"/>
</dbReference>
<evidence type="ECO:0000256" key="8">
    <source>
        <dbReference type="SAM" id="Phobius"/>
    </source>
</evidence>
<evidence type="ECO:0000313" key="11">
    <source>
        <dbReference type="Proteomes" id="UP000295620"/>
    </source>
</evidence>
<reference evidence="10 11" key="1">
    <citation type="submission" date="2019-03" db="EMBL/GenBank/DDBJ databases">
        <title>Genomic Encyclopedia of Archaeal and Bacterial Type Strains, Phase II (KMG-II): from individual species to whole genera.</title>
        <authorList>
            <person name="Goeker M."/>
        </authorList>
    </citation>
    <scope>NUCLEOTIDE SEQUENCE [LARGE SCALE GENOMIC DNA]</scope>
    <source>
        <strain evidence="10 11">DSM 19035</strain>
    </source>
</reference>
<dbReference type="PANTHER" id="PTHR41523:SF8">
    <property type="entry name" value="ETHYLENE RESPONSE SENSOR PROTEIN"/>
    <property type="match status" value="1"/>
</dbReference>